<evidence type="ECO:0000256" key="2">
    <source>
        <dbReference type="SAM" id="MobiDB-lite"/>
    </source>
</evidence>
<dbReference type="InterPro" id="IPR027417">
    <property type="entry name" value="P-loop_NTPase"/>
</dbReference>
<evidence type="ECO:0000256" key="1">
    <source>
        <dbReference type="SAM" id="Coils"/>
    </source>
</evidence>
<proteinExistence type="predicted"/>
<protein>
    <recommendedName>
        <fullName evidence="3">ATPase dynein-related AAA domain-containing protein</fullName>
    </recommendedName>
</protein>
<dbReference type="GO" id="GO:0016887">
    <property type="term" value="F:ATP hydrolysis activity"/>
    <property type="evidence" value="ECO:0007669"/>
    <property type="project" value="InterPro"/>
</dbReference>
<organism evidence="4">
    <name type="scientific">Pseudomonas aeruginosa</name>
    <dbReference type="NCBI Taxonomy" id="287"/>
    <lineage>
        <taxon>Bacteria</taxon>
        <taxon>Pseudomonadati</taxon>
        <taxon>Pseudomonadota</taxon>
        <taxon>Gammaproteobacteria</taxon>
        <taxon>Pseudomonadales</taxon>
        <taxon>Pseudomonadaceae</taxon>
        <taxon>Pseudomonas</taxon>
    </lineage>
</organism>
<dbReference type="GO" id="GO:0032982">
    <property type="term" value="C:myosin filament"/>
    <property type="evidence" value="ECO:0007669"/>
    <property type="project" value="TreeGrafter"/>
</dbReference>
<gene>
    <name evidence="4" type="ORF">PACL_0288</name>
</gene>
<dbReference type="GO" id="GO:0000146">
    <property type="term" value="F:microfilament motor activity"/>
    <property type="evidence" value="ECO:0007669"/>
    <property type="project" value="TreeGrafter"/>
</dbReference>
<dbReference type="AlphaFoldDB" id="B3G214"/>
<dbReference type="EMBL" id="EU595747">
    <property type="protein sequence ID" value="ACD39076.1"/>
    <property type="molecule type" value="Genomic_DNA"/>
</dbReference>
<accession>B3G214</accession>
<dbReference type="Pfam" id="PF07728">
    <property type="entry name" value="AAA_5"/>
    <property type="match status" value="1"/>
</dbReference>
<dbReference type="Gene3D" id="3.40.50.300">
    <property type="entry name" value="P-loop containing nucleotide triphosphate hydrolases"/>
    <property type="match status" value="1"/>
</dbReference>
<dbReference type="SUPFAM" id="SSF52540">
    <property type="entry name" value="P-loop containing nucleoside triphosphate hydrolases"/>
    <property type="match status" value="1"/>
</dbReference>
<keyword evidence="1" id="KW-0175">Coiled coil</keyword>
<sequence>MDVMAKKSSNKFGPQQMPAAATATGGVPRPSLEKQIPVWSASFESASKVYRSFGMSLDIQVEPDWLRSVCERFRGDGDTDLARWIEQFANVCKELVRFKEHLHDEYAERWEAANQLALTAEVREQALATQQQALEEASAALENEKAELASEQALLAGKKSELLDTERSLNLREANAEAGYAEQNEHALRQLEKRQRQLTQQHEAHLQQLQDEKRQLDGELSQVARRLAEVKFNCTEAEAERTRQLDQREHEIQQRKIELDRARSRLDREWAEIKAAESDLEQRIATEMEAERASHAQSISRMERQRDNAWSKAEGLKEQLADIQELKQVLGEQSAAEILEQLESLRQENRALKRSLEQSDTAELQRENEYLRSSKADLERDIATLRPELDDLRRELSIKRVASTELEAVAREKRVLEQHKNTLAVHIDDLESRIEQLTNAQKTQTPFPAMSLMDSHRDYRASMELEAVPDLKLFAEELQHRIATAEEHVELFYPLEDIRVLLGGLAMSQLHVFQGISGTGKTSLAKAFAKAMGGFCTDITVQAGWRDRDDLLGHYNAFERRFYEKDCLQALYKAQTPRWEDTCNVILLDEMNLSRPEQYFAEFLSALEKNNRDERLISLSETALPNAPAKLHEGRKILVPENVWFIGTANHDETTNELADKTYDRAHVMTLPKQDHRFDIKKMAPASYSYRSLRKAFVRARTERKAEVVELIQRMTRDAFTEQLGSQFALGWGNRFEKQALDFIPVMLASGASSGEALDHLLSTRVMRSGKVTGRYNIGTDAVRSLKDALETFWIKAGLDGEPGKSLELLDADVRRLEGRN</sequence>
<evidence type="ECO:0000259" key="3">
    <source>
        <dbReference type="Pfam" id="PF07728"/>
    </source>
</evidence>
<dbReference type="GO" id="GO:0005524">
    <property type="term" value="F:ATP binding"/>
    <property type="evidence" value="ECO:0007669"/>
    <property type="project" value="InterPro"/>
</dbReference>
<dbReference type="InterPro" id="IPR011704">
    <property type="entry name" value="ATPase_dyneun-rel_AAA"/>
</dbReference>
<feature type="region of interest" description="Disordered" evidence="2">
    <location>
        <begin position="1"/>
        <end position="28"/>
    </location>
</feature>
<dbReference type="GO" id="GO:0005737">
    <property type="term" value="C:cytoplasm"/>
    <property type="evidence" value="ECO:0007669"/>
    <property type="project" value="TreeGrafter"/>
</dbReference>
<dbReference type="GO" id="GO:0051015">
    <property type="term" value="F:actin filament binding"/>
    <property type="evidence" value="ECO:0007669"/>
    <property type="project" value="TreeGrafter"/>
</dbReference>
<reference evidence="4" key="1">
    <citation type="journal article" date="2008" name="Genomics">
        <title>Large-insert genome analysis technology detects structural variation in Pseudomonas aeruginosa clinical strains from cystic fibrosis patients.</title>
        <authorList>
            <person name="Hayden H.S."/>
            <person name="Gillett W."/>
            <person name="Saenphimmachak C."/>
            <person name="Lim R."/>
            <person name="Zhou Y."/>
            <person name="Jacobs M.A."/>
            <person name="Chang J."/>
            <person name="Rohmer L."/>
            <person name="D'Argenio D.A."/>
            <person name="Palmieri A."/>
            <person name="Levy R."/>
            <person name="Haugen E."/>
            <person name="Wong G.K."/>
            <person name="Brittnacher M.J."/>
            <person name="Burns J.L."/>
            <person name="Miller S.I."/>
            <person name="Olson M.V."/>
            <person name="Kaul R."/>
        </authorList>
    </citation>
    <scope>NUCLEOTIDE SEQUENCE</scope>
    <source>
        <strain evidence="4">PACS171b</strain>
    </source>
</reference>
<evidence type="ECO:0000313" key="4">
    <source>
        <dbReference type="EMBL" id="ACD39076.1"/>
    </source>
</evidence>
<dbReference type="PANTHER" id="PTHR45615">
    <property type="entry name" value="MYOSIN HEAVY CHAIN, NON-MUSCLE"/>
    <property type="match status" value="1"/>
</dbReference>
<dbReference type="GO" id="GO:0016460">
    <property type="term" value="C:myosin II complex"/>
    <property type="evidence" value="ECO:0007669"/>
    <property type="project" value="TreeGrafter"/>
</dbReference>
<dbReference type="PANTHER" id="PTHR45615:SF40">
    <property type="entry name" value="MYOSIN HEAVY CHAIN, NON-MUSCLE"/>
    <property type="match status" value="1"/>
</dbReference>
<feature type="coiled-coil region" evidence="1">
    <location>
        <begin position="124"/>
        <end position="395"/>
    </location>
</feature>
<feature type="domain" description="ATPase dynein-related AAA" evidence="3">
    <location>
        <begin position="513"/>
        <end position="665"/>
    </location>
</feature>
<name>B3G214_PSEAI</name>